<accession>A0A922NEJ2</accession>
<reference evidence="3" key="1">
    <citation type="journal article" date="2022" name="Microb. Genom.">
        <title>A global pangenome for the wheat fungal pathogen Pyrenophora tritici-repentis and prediction of effector protein structural homology.</title>
        <authorList>
            <person name="Moolhuijzen P.M."/>
            <person name="See P.T."/>
            <person name="Shi G."/>
            <person name="Powell H.R."/>
            <person name="Cockram J."/>
            <person name="Jorgensen L.N."/>
            <person name="Benslimane H."/>
            <person name="Strelkov S.E."/>
            <person name="Turner J."/>
            <person name="Liu Z."/>
            <person name="Moffat C.S."/>
        </authorList>
    </citation>
    <scope>NUCLEOTIDE SEQUENCE [LARGE SCALE GENOMIC DNA]</scope>
</reference>
<evidence type="ECO:0000313" key="3">
    <source>
        <dbReference type="Proteomes" id="UP000249757"/>
    </source>
</evidence>
<gene>
    <name evidence="2" type="ORF">Ptr86124_004931</name>
</gene>
<feature type="compositionally biased region" description="Pro residues" evidence="1">
    <location>
        <begin position="176"/>
        <end position="188"/>
    </location>
</feature>
<organism evidence="2 3">
    <name type="scientific">Pyrenophora tritici-repentis</name>
    <dbReference type="NCBI Taxonomy" id="45151"/>
    <lineage>
        <taxon>Eukaryota</taxon>
        <taxon>Fungi</taxon>
        <taxon>Dikarya</taxon>
        <taxon>Ascomycota</taxon>
        <taxon>Pezizomycotina</taxon>
        <taxon>Dothideomycetes</taxon>
        <taxon>Pleosporomycetidae</taxon>
        <taxon>Pleosporales</taxon>
        <taxon>Pleosporineae</taxon>
        <taxon>Pleosporaceae</taxon>
        <taxon>Pyrenophora</taxon>
    </lineage>
</organism>
<comment type="caution">
    <text evidence="2">The sequence shown here is derived from an EMBL/GenBank/DDBJ whole genome shotgun (WGS) entry which is preliminary data.</text>
</comment>
<protein>
    <submittedName>
        <fullName evidence="2">Uncharacterized protein</fullName>
    </submittedName>
</protein>
<feature type="compositionally biased region" description="Low complexity" evidence="1">
    <location>
        <begin position="301"/>
        <end position="311"/>
    </location>
</feature>
<feature type="region of interest" description="Disordered" evidence="1">
    <location>
        <begin position="113"/>
        <end position="311"/>
    </location>
</feature>
<feature type="region of interest" description="Disordered" evidence="1">
    <location>
        <begin position="75"/>
        <end position="101"/>
    </location>
</feature>
<sequence>MNTMDMTSSPVLTKSILEPYNPVIQDPTQSPLIDLHPFMIAQAFFVAETYRLLPEIYELLWQTLYKLQSQEQMARQSRPAATHGRRRGAPSPDPEPAAPPIIILSQSGPARVPRFQVPAADGGADQGPYPQPQKPTSSPSYVEKPSQQRPARYHLRSYSRSNNNSRAGGIATSNPPNKPPPEPHPAPPVIILSTNINTATTSPPPARPASTPTSTPAFPAPAPASSNPITNSPPTSPPSTSPPPPASQQPHTMGSKVSKLKEKNADGKLQPSQARQDKEEMKEPSNYYTTRSKSMRKKAKAGAPGAAPGLP</sequence>
<dbReference type="AlphaFoldDB" id="A0A922NEJ2"/>
<dbReference type="EMBL" id="NRDI02000005">
    <property type="protein sequence ID" value="KAI1516394.1"/>
    <property type="molecule type" value="Genomic_DNA"/>
</dbReference>
<evidence type="ECO:0000313" key="2">
    <source>
        <dbReference type="EMBL" id="KAI1516394.1"/>
    </source>
</evidence>
<keyword evidence="3" id="KW-1185">Reference proteome</keyword>
<feature type="compositionally biased region" description="Polar residues" evidence="1">
    <location>
        <begin position="134"/>
        <end position="149"/>
    </location>
</feature>
<dbReference type="Proteomes" id="UP000249757">
    <property type="component" value="Unassembled WGS sequence"/>
</dbReference>
<feature type="compositionally biased region" description="Pro residues" evidence="1">
    <location>
        <begin position="234"/>
        <end position="247"/>
    </location>
</feature>
<feature type="compositionally biased region" description="Low complexity" evidence="1">
    <location>
        <begin position="208"/>
        <end position="233"/>
    </location>
</feature>
<name>A0A922NEJ2_9PLEO</name>
<evidence type="ECO:0000256" key="1">
    <source>
        <dbReference type="SAM" id="MobiDB-lite"/>
    </source>
</evidence>
<proteinExistence type="predicted"/>